<dbReference type="CDD" id="cd02440">
    <property type="entry name" value="AdoMet_MTases"/>
    <property type="match status" value="1"/>
</dbReference>
<sequence>MDQRLRAVVDQLAVRPVDRVLEIGFGHGVAATLVCERLRTGVYCGVDRSPAMVAAASTRNRVHVEAGRAEFLRAELEDLRLGDRRFDLVFAVRVGLFGREPDRARALVAPWLTPDARLRVFNDAPHR</sequence>
<feature type="domain" description="Methyltransferase" evidence="1">
    <location>
        <begin position="20"/>
        <end position="106"/>
    </location>
</feature>
<dbReference type="AlphaFoldDB" id="A0A6J4M2D1"/>
<dbReference type="SUPFAM" id="SSF53335">
    <property type="entry name" value="S-adenosyl-L-methionine-dependent methyltransferases"/>
    <property type="match status" value="1"/>
</dbReference>
<gene>
    <name evidence="2" type="ORF">AVDCRST_MAG36-1780</name>
</gene>
<dbReference type="EMBL" id="CADCUH010000121">
    <property type="protein sequence ID" value="CAA9348141.1"/>
    <property type="molecule type" value="Genomic_DNA"/>
</dbReference>
<dbReference type="Pfam" id="PF13649">
    <property type="entry name" value="Methyltransf_25"/>
    <property type="match status" value="1"/>
</dbReference>
<evidence type="ECO:0000259" key="1">
    <source>
        <dbReference type="Pfam" id="PF13649"/>
    </source>
</evidence>
<reference evidence="2" key="1">
    <citation type="submission" date="2020-02" db="EMBL/GenBank/DDBJ databases">
        <authorList>
            <person name="Meier V. D."/>
        </authorList>
    </citation>
    <scope>NUCLEOTIDE SEQUENCE</scope>
    <source>
        <strain evidence="2">AVDCRST_MAG36</strain>
    </source>
</reference>
<proteinExistence type="predicted"/>
<protein>
    <recommendedName>
        <fullName evidence="1">Methyltransferase domain-containing protein</fullName>
    </recommendedName>
</protein>
<name>A0A6J4M2D1_9ACTN</name>
<dbReference type="Gene3D" id="3.40.50.150">
    <property type="entry name" value="Vaccinia Virus protein VP39"/>
    <property type="match status" value="1"/>
</dbReference>
<organism evidence="2">
    <name type="scientific">uncultured Nocardioidaceae bacterium</name>
    <dbReference type="NCBI Taxonomy" id="253824"/>
    <lineage>
        <taxon>Bacteria</taxon>
        <taxon>Bacillati</taxon>
        <taxon>Actinomycetota</taxon>
        <taxon>Actinomycetes</taxon>
        <taxon>Propionibacteriales</taxon>
        <taxon>Nocardioidaceae</taxon>
        <taxon>environmental samples</taxon>
    </lineage>
</organism>
<dbReference type="InterPro" id="IPR041698">
    <property type="entry name" value="Methyltransf_25"/>
</dbReference>
<accession>A0A6J4M2D1</accession>
<dbReference type="InterPro" id="IPR029063">
    <property type="entry name" value="SAM-dependent_MTases_sf"/>
</dbReference>
<evidence type="ECO:0000313" key="2">
    <source>
        <dbReference type="EMBL" id="CAA9348141.1"/>
    </source>
</evidence>